<reference evidence="2 3" key="1">
    <citation type="submission" date="2020-02" db="EMBL/GenBank/DDBJ databases">
        <authorList>
            <person name="Ferguson B K."/>
        </authorList>
    </citation>
    <scope>NUCLEOTIDE SEQUENCE [LARGE SCALE GENOMIC DNA]</scope>
</reference>
<organism evidence="2 3">
    <name type="scientific">Nesidiocoris tenuis</name>
    <dbReference type="NCBI Taxonomy" id="355587"/>
    <lineage>
        <taxon>Eukaryota</taxon>
        <taxon>Metazoa</taxon>
        <taxon>Ecdysozoa</taxon>
        <taxon>Arthropoda</taxon>
        <taxon>Hexapoda</taxon>
        <taxon>Insecta</taxon>
        <taxon>Pterygota</taxon>
        <taxon>Neoptera</taxon>
        <taxon>Paraneoptera</taxon>
        <taxon>Hemiptera</taxon>
        <taxon>Heteroptera</taxon>
        <taxon>Panheteroptera</taxon>
        <taxon>Cimicomorpha</taxon>
        <taxon>Miridae</taxon>
        <taxon>Dicyphina</taxon>
        <taxon>Nesidiocoris</taxon>
    </lineage>
</organism>
<accession>A0A6H5HU80</accession>
<evidence type="ECO:0000256" key="1">
    <source>
        <dbReference type="SAM" id="SignalP"/>
    </source>
</evidence>
<proteinExistence type="predicted"/>
<protein>
    <submittedName>
        <fullName evidence="2">Uncharacterized protein</fullName>
    </submittedName>
</protein>
<evidence type="ECO:0000313" key="3">
    <source>
        <dbReference type="Proteomes" id="UP000479000"/>
    </source>
</evidence>
<feature type="chain" id="PRO_5026105597" evidence="1">
    <location>
        <begin position="25"/>
        <end position="70"/>
    </location>
</feature>
<sequence>PTISCSVQSIQALTPTLVLLLLRAANDLQRTASRSGRMIRLAKKRRSEADERLSPLNCAHIKFQEAGDFQ</sequence>
<dbReference type="AlphaFoldDB" id="A0A6H5HU80"/>
<dbReference type="Proteomes" id="UP000479000">
    <property type="component" value="Unassembled WGS sequence"/>
</dbReference>
<keyword evidence="3" id="KW-1185">Reference proteome</keyword>
<name>A0A6H5HU80_9HEMI</name>
<evidence type="ECO:0000313" key="2">
    <source>
        <dbReference type="EMBL" id="CAB0020656.1"/>
    </source>
</evidence>
<keyword evidence="1" id="KW-0732">Signal</keyword>
<feature type="signal peptide" evidence="1">
    <location>
        <begin position="1"/>
        <end position="24"/>
    </location>
</feature>
<dbReference type="EMBL" id="CADCXU010035463">
    <property type="protein sequence ID" value="CAB0020656.1"/>
    <property type="molecule type" value="Genomic_DNA"/>
</dbReference>
<feature type="non-terminal residue" evidence="2">
    <location>
        <position position="1"/>
    </location>
</feature>
<gene>
    <name evidence="2" type="ORF">NTEN_LOCUS24228</name>
</gene>